<keyword evidence="1" id="KW-0812">Transmembrane</keyword>
<dbReference type="RefSeq" id="WP_002640795.1">
    <property type="nucleotide sequence ID" value="NZ_CP012109.1"/>
</dbReference>
<gene>
    <name evidence="2" type="ORF">A176_002930</name>
</gene>
<dbReference type="STRING" id="1297742.A176_002930"/>
<dbReference type="EMBL" id="CP012109">
    <property type="protein sequence ID" value="AKQ66018.1"/>
    <property type="molecule type" value="Genomic_DNA"/>
</dbReference>
<dbReference type="KEGG" id="mym:A176_002930"/>
<feature type="transmembrane region" description="Helical" evidence="1">
    <location>
        <begin position="42"/>
        <end position="67"/>
    </location>
</feature>
<name>A0A0H4WWP8_9BACT</name>
<dbReference type="eggNOG" id="ENOG503295Q">
    <property type="taxonomic scope" value="Bacteria"/>
</dbReference>
<sequence>MQDAFIAGGWGMYPTLLAGLALIATCVQYARRPEPRYVPLMLSLGLCTLMAGTLGFATGIMSLLSAYAGPLSEEGPRVLFAGTFEALHNVALALLLAMSGGLLASVGAWRLSRRLGNFATSTAG</sequence>
<organism evidence="2 3">
    <name type="scientific">Pseudomyxococcus hansupus</name>
    <dbReference type="NCBI Taxonomy" id="1297742"/>
    <lineage>
        <taxon>Bacteria</taxon>
        <taxon>Pseudomonadati</taxon>
        <taxon>Myxococcota</taxon>
        <taxon>Myxococcia</taxon>
        <taxon>Myxococcales</taxon>
        <taxon>Cystobacterineae</taxon>
        <taxon>Myxococcaceae</taxon>
        <taxon>Pseudomyxococcus</taxon>
    </lineage>
</organism>
<reference evidence="2 3" key="1">
    <citation type="journal article" date="2016" name="PLoS ONE">
        <title>Complete Genome Sequence and Comparative Genomics of a Novel Myxobacterium Myxococcus hansupus.</title>
        <authorList>
            <person name="Sharma G."/>
            <person name="Narwani T."/>
            <person name="Subramanian S."/>
        </authorList>
    </citation>
    <scope>NUCLEOTIDE SEQUENCE [LARGE SCALE GENOMIC DNA]</scope>
    <source>
        <strain evidence="3">mixupus</strain>
    </source>
</reference>
<protein>
    <submittedName>
        <fullName evidence="2">Uncharacterized protein</fullName>
    </submittedName>
</protein>
<dbReference type="AlphaFoldDB" id="A0A0H4WWP8"/>
<feature type="transmembrane region" description="Helical" evidence="1">
    <location>
        <begin position="12"/>
        <end position="30"/>
    </location>
</feature>
<evidence type="ECO:0000256" key="1">
    <source>
        <dbReference type="SAM" id="Phobius"/>
    </source>
</evidence>
<evidence type="ECO:0000313" key="3">
    <source>
        <dbReference type="Proteomes" id="UP000009026"/>
    </source>
</evidence>
<proteinExistence type="predicted"/>
<keyword evidence="1" id="KW-1133">Transmembrane helix</keyword>
<keyword evidence="1" id="KW-0472">Membrane</keyword>
<keyword evidence="3" id="KW-1185">Reference proteome</keyword>
<feature type="transmembrane region" description="Helical" evidence="1">
    <location>
        <begin position="87"/>
        <end position="109"/>
    </location>
</feature>
<dbReference type="PATRIC" id="fig|1297742.4.peg.2957"/>
<dbReference type="Proteomes" id="UP000009026">
    <property type="component" value="Chromosome"/>
</dbReference>
<accession>A0A0H4WWP8</accession>
<evidence type="ECO:0000313" key="2">
    <source>
        <dbReference type="EMBL" id="AKQ66018.1"/>
    </source>
</evidence>